<dbReference type="InterPro" id="IPR013783">
    <property type="entry name" value="Ig-like_fold"/>
</dbReference>
<dbReference type="SMART" id="SM00646">
    <property type="entry name" value="Ami_3"/>
    <property type="match status" value="1"/>
</dbReference>
<dbReference type="SUPFAM" id="SSF53187">
    <property type="entry name" value="Zn-dependent exopeptidases"/>
    <property type="match status" value="1"/>
</dbReference>
<dbReference type="InterPro" id="IPR050695">
    <property type="entry name" value="N-acetylmuramoyl_amidase_3"/>
</dbReference>
<dbReference type="InterPro" id="IPR002508">
    <property type="entry name" value="MurNAc-LAA_cat"/>
</dbReference>
<dbReference type="CDD" id="cd02696">
    <property type="entry name" value="MurNAc-LAA"/>
    <property type="match status" value="1"/>
</dbReference>
<evidence type="ECO:0000259" key="2">
    <source>
        <dbReference type="SMART" id="SM00646"/>
    </source>
</evidence>
<dbReference type="EMBL" id="JAUSTW010000004">
    <property type="protein sequence ID" value="MDQ0199331.1"/>
    <property type="molecule type" value="Genomic_DNA"/>
</dbReference>
<name>A0ABT9XV05_9BACI</name>
<keyword evidence="1" id="KW-0378">Hydrolase</keyword>
<gene>
    <name evidence="3" type="ORF">J2S10_002513</name>
</gene>
<feature type="domain" description="MurNAc-LAA" evidence="2">
    <location>
        <begin position="257"/>
        <end position="387"/>
    </location>
</feature>
<evidence type="ECO:0000313" key="4">
    <source>
        <dbReference type="Proteomes" id="UP001224122"/>
    </source>
</evidence>
<protein>
    <submittedName>
        <fullName evidence="3">N-acetylmuramoyl-L-alanine amidase</fullName>
    </submittedName>
</protein>
<evidence type="ECO:0000313" key="3">
    <source>
        <dbReference type="EMBL" id="MDQ0199331.1"/>
    </source>
</evidence>
<proteinExistence type="predicted"/>
<dbReference type="PANTHER" id="PTHR30404">
    <property type="entry name" value="N-ACETYLMURAMOYL-L-ALANINE AMIDASE"/>
    <property type="match status" value="1"/>
</dbReference>
<sequence length="393" mass="41717">MSGWFLDASGVANIDVLVDGAVAGQASYGDARTDVQKAFPEFNNGNAGFHFALDTTKFSDGQHIVAIRETGTNGHVTTLPGSTVMIANVKGFVDNPVSGTTLNGTKNVSGWFLDASGVANIDVLVDGTVAGQASYGDARPDVQKAFPVFNNGNAGFHFTLDTTKFNVGQHTVTIRETGTNGHVTTLPGCTVTFKQQGTVFLDPGHGGSDPGAMAGGYKEKDLNLAVAKKVQSLLVNRGYTVYMSRTDDTFVPLLDRSQMANDLHADIFVSIHTNALGTGETSANGIESYFYQNDPADPPKINAGMATNPDRIAKSVKLANIIQEKMVAYSGANDRGTVGEDFSVLRESAMPATLTEIGFINNSSERQKLITDSYQNTLAKAIADGIDTYFAIY</sequence>
<reference evidence="3 4" key="1">
    <citation type="submission" date="2023-07" db="EMBL/GenBank/DDBJ databases">
        <title>Genomic Encyclopedia of Type Strains, Phase IV (KMG-IV): sequencing the most valuable type-strain genomes for metagenomic binning, comparative biology and taxonomic classification.</title>
        <authorList>
            <person name="Goeker M."/>
        </authorList>
    </citation>
    <scope>NUCLEOTIDE SEQUENCE [LARGE SCALE GENOMIC DNA]</scope>
    <source>
        <strain evidence="3 4">DSM 27594</strain>
    </source>
</reference>
<comment type="caution">
    <text evidence="3">The sequence shown here is derived from an EMBL/GenBank/DDBJ whole genome shotgun (WGS) entry which is preliminary data.</text>
</comment>
<accession>A0ABT9XV05</accession>
<dbReference type="Pfam" id="PF17957">
    <property type="entry name" value="Big_7"/>
    <property type="match status" value="1"/>
</dbReference>
<dbReference type="Pfam" id="PF01520">
    <property type="entry name" value="Amidase_3"/>
    <property type="match status" value="1"/>
</dbReference>
<dbReference type="Proteomes" id="UP001224122">
    <property type="component" value="Unassembled WGS sequence"/>
</dbReference>
<dbReference type="PANTHER" id="PTHR30404:SF0">
    <property type="entry name" value="N-ACETYLMURAMOYL-L-ALANINE AMIDASE AMIC"/>
    <property type="match status" value="1"/>
</dbReference>
<dbReference type="Gene3D" id="3.40.630.40">
    <property type="entry name" value="Zn-dependent exopeptidases"/>
    <property type="match status" value="1"/>
</dbReference>
<keyword evidence="4" id="KW-1185">Reference proteome</keyword>
<organism evidence="3 4">
    <name type="scientific">Neobacillus ginsengisoli</name>
    <dbReference type="NCBI Taxonomy" id="904295"/>
    <lineage>
        <taxon>Bacteria</taxon>
        <taxon>Bacillati</taxon>
        <taxon>Bacillota</taxon>
        <taxon>Bacilli</taxon>
        <taxon>Bacillales</taxon>
        <taxon>Bacillaceae</taxon>
        <taxon>Neobacillus</taxon>
    </lineage>
</organism>
<dbReference type="Gene3D" id="2.60.40.10">
    <property type="entry name" value="Immunoglobulins"/>
    <property type="match status" value="1"/>
</dbReference>
<evidence type="ECO:0000256" key="1">
    <source>
        <dbReference type="ARBA" id="ARBA00022801"/>
    </source>
</evidence>